<name>A0A1Y5X7R2_KIBAR</name>
<feature type="compositionally biased region" description="Basic and acidic residues" evidence="1">
    <location>
        <begin position="67"/>
        <end position="81"/>
    </location>
</feature>
<reference evidence="2 3" key="1">
    <citation type="submission" date="2017-04" db="EMBL/GenBank/DDBJ databases">
        <authorList>
            <person name="Afonso C.L."/>
            <person name="Miller P.J."/>
            <person name="Scott M.A."/>
            <person name="Spackman E."/>
            <person name="Goraichik I."/>
            <person name="Dimitrov K.M."/>
            <person name="Suarez D.L."/>
            <person name="Swayne D.E."/>
        </authorList>
    </citation>
    <scope>NUCLEOTIDE SEQUENCE [LARGE SCALE GENOMIC DNA]</scope>
    <source>
        <strain evidence="2 3">DSM 43828</strain>
    </source>
</reference>
<protein>
    <submittedName>
        <fullName evidence="2">Uncharacterized protein</fullName>
    </submittedName>
</protein>
<sequence>MPDRSVLPRQREFAEIMLADRDWLRAEFDAIVEANFPSPAPRSHRPHWPVVPPRDRWTAVPSAPASRVDERERAPPREHRVPQRTVQAHLRLED</sequence>
<accession>A0A1Y5X7R2</accession>
<organism evidence="2 3">
    <name type="scientific">Kibdelosporangium aridum</name>
    <dbReference type="NCBI Taxonomy" id="2030"/>
    <lineage>
        <taxon>Bacteria</taxon>
        <taxon>Bacillati</taxon>
        <taxon>Actinomycetota</taxon>
        <taxon>Actinomycetes</taxon>
        <taxon>Pseudonocardiales</taxon>
        <taxon>Pseudonocardiaceae</taxon>
        <taxon>Kibdelosporangium</taxon>
    </lineage>
</organism>
<evidence type="ECO:0000256" key="1">
    <source>
        <dbReference type="SAM" id="MobiDB-lite"/>
    </source>
</evidence>
<dbReference type="Proteomes" id="UP000192674">
    <property type="component" value="Unassembled WGS sequence"/>
</dbReference>
<evidence type="ECO:0000313" key="3">
    <source>
        <dbReference type="Proteomes" id="UP000192674"/>
    </source>
</evidence>
<dbReference type="RefSeq" id="WP_084425384.1">
    <property type="nucleotide sequence ID" value="NZ_FWXV01000001.1"/>
</dbReference>
<keyword evidence="3" id="KW-1185">Reference proteome</keyword>
<feature type="region of interest" description="Disordered" evidence="1">
    <location>
        <begin position="36"/>
        <end position="94"/>
    </location>
</feature>
<dbReference type="EMBL" id="FWXV01000001">
    <property type="protein sequence ID" value="SMC73463.1"/>
    <property type="molecule type" value="Genomic_DNA"/>
</dbReference>
<dbReference type="AlphaFoldDB" id="A0A1Y5X7R2"/>
<dbReference type="OrthoDB" id="3638793at2"/>
<evidence type="ECO:0000313" key="2">
    <source>
        <dbReference type="EMBL" id="SMC73463.1"/>
    </source>
</evidence>
<gene>
    <name evidence="2" type="ORF">SAMN05661093_01778</name>
</gene>
<proteinExistence type="predicted"/>